<protein>
    <submittedName>
        <fullName evidence="4">Response regulator transcription factor</fullName>
    </submittedName>
</protein>
<dbReference type="PROSITE" id="PS50110">
    <property type="entry name" value="RESPONSE_REGULATORY"/>
    <property type="match status" value="1"/>
</dbReference>
<dbReference type="Proteomes" id="UP000310314">
    <property type="component" value="Unassembled WGS sequence"/>
</dbReference>
<evidence type="ECO:0000313" key="4">
    <source>
        <dbReference type="EMBL" id="TMM56780.1"/>
    </source>
</evidence>
<evidence type="ECO:0000313" key="5">
    <source>
        <dbReference type="Proteomes" id="UP000310314"/>
    </source>
</evidence>
<dbReference type="RefSeq" id="WP_138657764.1">
    <property type="nucleotide sequence ID" value="NZ_VATY01000002.1"/>
</dbReference>
<dbReference type="SMART" id="SM00850">
    <property type="entry name" value="LytTR"/>
    <property type="match status" value="1"/>
</dbReference>
<dbReference type="AlphaFoldDB" id="A0A5S3PPW0"/>
<sequence length="236" mass="27034">METNKLRTIVVDDSSLQRMAVSKLINDHPHLDLVAEYNNGMEAYKNVEKNQIDLIFLDVEMPILDGFEFIESLSNIPQIVLITSKPDYALKAFDYDVTDYLLKPITKSRFAASIKKALLKSEKTSLNKADEAHIYVNSNLKKVKVVINEIKWIEGLGDYIKLVTDDSNILVLSTMKAFIEKLPQDKFLRIHKSYIVNLEKIEKFSSAQVEVAGQQIPLSRYKKLQLEEALLNEEQD</sequence>
<evidence type="ECO:0000259" key="3">
    <source>
        <dbReference type="PROSITE" id="PS50930"/>
    </source>
</evidence>
<feature type="domain" description="Response regulatory" evidence="2">
    <location>
        <begin position="7"/>
        <end position="118"/>
    </location>
</feature>
<comment type="caution">
    <text evidence="4">The sequence shown here is derived from an EMBL/GenBank/DDBJ whole genome shotgun (WGS) entry which is preliminary data.</text>
</comment>
<dbReference type="PANTHER" id="PTHR37299:SF1">
    <property type="entry name" value="STAGE 0 SPORULATION PROTEIN A HOMOLOG"/>
    <property type="match status" value="1"/>
</dbReference>
<dbReference type="InterPro" id="IPR007492">
    <property type="entry name" value="LytTR_DNA-bd_dom"/>
</dbReference>
<dbReference type="InterPro" id="IPR046947">
    <property type="entry name" value="LytR-like"/>
</dbReference>
<dbReference type="PANTHER" id="PTHR37299">
    <property type="entry name" value="TRANSCRIPTIONAL REGULATOR-RELATED"/>
    <property type="match status" value="1"/>
</dbReference>
<evidence type="ECO:0000259" key="2">
    <source>
        <dbReference type="PROSITE" id="PS50110"/>
    </source>
</evidence>
<proteinExistence type="predicted"/>
<dbReference type="InterPro" id="IPR001789">
    <property type="entry name" value="Sig_transdc_resp-reg_receiver"/>
</dbReference>
<feature type="modified residue" description="4-aspartylphosphate" evidence="1">
    <location>
        <position position="58"/>
    </location>
</feature>
<dbReference type="SUPFAM" id="SSF52172">
    <property type="entry name" value="CheY-like"/>
    <property type="match status" value="1"/>
</dbReference>
<dbReference type="GO" id="GO:0003677">
    <property type="term" value="F:DNA binding"/>
    <property type="evidence" value="ECO:0007669"/>
    <property type="project" value="InterPro"/>
</dbReference>
<keyword evidence="5" id="KW-1185">Reference proteome</keyword>
<dbReference type="EMBL" id="VATY01000002">
    <property type="protein sequence ID" value="TMM56780.1"/>
    <property type="molecule type" value="Genomic_DNA"/>
</dbReference>
<dbReference type="Gene3D" id="2.40.50.1020">
    <property type="entry name" value="LytTr DNA-binding domain"/>
    <property type="match status" value="1"/>
</dbReference>
<keyword evidence="1" id="KW-0597">Phosphoprotein</keyword>
<dbReference type="OrthoDB" id="2168082at2"/>
<reference evidence="4 5" key="1">
    <citation type="submission" date="2019-05" db="EMBL/GenBank/DDBJ databases">
        <authorList>
            <person name="Zhang J.-Y."/>
            <person name="Feg X."/>
            <person name="Du Z.-J."/>
        </authorList>
    </citation>
    <scope>NUCLEOTIDE SEQUENCE [LARGE SCALE GENOMIC DNA]</scope>
    <source>
        <strain evidence="4 5">RZ26</strain>
    </source>
</reference>
<dbReference type="PROSITE" id="PS50930">
    <property type="entry name" value="HTH_LYTTR"/>
    <property type="match status" value="1"/>
</dbReference>
<evidence type="ECO:0000256" key="1">
    <source>
        <dbReference type="PROSITE-ProRule" id="PRU00169"/>
    </source>
</evidence>
<dbReference type="GO" id="GO:0000156">
    <property type="term" value="F:phosphorelay response regulator activity"/>
    <property type="evidence" value="ECO:0007669"/>
    <property type="project" value="InterPro"/>
</dbReference>
<dbReference type="Pfam" id="PF04397">
    <property type="entry name" value="LytTR"/>
    <property type="match status" value="1"/>
</dbReference>
<feature type="domain" description="HTH LytTR-type" evidence="3">
    <location>
        <begin position="134"/>
        <end position="232"/>
    </location>
</feature>
<gene>
    <name evidence="4" type="ORF">FEE95_09770</name>
</gene>
<dbReference type="InterPro" id="IPR011006">
    <property type="entry name" value="CheY-like_superfamily"/>
</dbReference>
<dbReference type="Gene3D" id="3.40.50.2300">
    <property type="match status" value="1"/>
</dbReference>
<name>A0A5S3PPW0_9FLAO</name>
<dbReference type="SMART" id="SM00448">
    <property type="entry name" value="REC"/>
    <property type="match status" value="1"/>
</dbReference>
<organism evidence="4 5">
    <name type="scientific">Maribacter algarum</name>
    <name type="common">ex Zhang et al. 2020</name>
    <dbReference type="NCBI Taxonomy" id="2578118"/>
    <lineage>
        <taxon>Bacteria</taxon>
        <taxon>Pseudomonadati</taxon>
        <taxon>Bacteroidota</taxon>
        <taxon>Flavobacteriia</taxon>
        <taxon>Flavobacteriales</taxon>
        <taxon>Flavobacteriaceae</taxon>
        <taxon>Maribacter</taxon>
    </lineage>
</organism>
<accession>A0A5S3PPW0</accession>
<dbReference type="Pfam" id="PF00072">
    <property type="entry name" value="Response_reg"/>
    <property type="match status" value="1"/>
</dbReference>